<evidence type="ECO:0000313" key="9">
    <source>
        <dbReference type="Proteomes" id="UP001249851"/>
    </source>
</evidence>
<accession>A0AAD9V5N2</accession>
<keyword evidence="1" id="KW-1017">Isopeptide bond</keyword>
<comment type="caution">
    <text evidence="8">The sequence shown here is derived from an EMBL/GenBank/DDBJ whole genome shotgun (WGS) entry which is preliminary data.</text>
</comment>
<dbReference type="InterPro" id="IPR011029">
    <property type="entry name" value="DEATH-like_dom_sf"/>
</dbReference>
<dbReference type="Gene3D" id="1.10.533.10">
    <property type="entry name" value="Death Domain, Fas"/>
    <property type="match status" value="2"/>
</dbReference>
<sequence length="288" mass="32466">MDKIHKKVLSNMTVVIMQRITNPVILSGCLSSVFTASDKEEIEAKDRQLGPTVATQHLIHLLEKRGADAFQSFIEALKSHAMKQADLALDLENEERRLRGQSGMKRARSIPPQAPKEPRTEEESRTSPSPPPPYSALIRSNSEMYECSLEQQSPVHKQPQSFASSSEPYQEQLSPSPVRNCTVDTLIKDIPFGVRTKVENMMNPDEFNNHNWKGLAGAMGMSADNVRQLEGERKGKMAGLFDRMMHTKRTVKDLLEFLKHPEVQRLDVIEEIVHGCKLPEELLVPTES</sequence>
<keyword evidence="5" id="KW-0391">Immunity</keyword>
<dbReference type="CDD" id="cd01671">
    <property type="entry name" value="CARD"/>
    <property type="match status" value="1"/>
</dbReference>
<dbReference type="GO" id="GO:0045087">
    <property type="term" value="P:innate immune response"/>
    <property type="evidence" value="ECO:0007669"/>
    <property type="project" value="UniProtKB-KW"/>
</dbReference>
<organism evidence="8 9">
    <name type="scientific">Acropora cervicornis</name>
    <name type="common">Staghorn coral</name>
    <dbReference type="NCBI Taxonomy" id="6130"/>
    <lineage>
        <taxon>Eukaryota</taxon>
        <taxon>Metazoa</taxon>
        <taxon>Cnidaria</taxon>
        <taxon>Anthozoa</taxon>
        <taxon>Hexacorallia</taxon>
        <taxon>Scleractinia</taxon>
        <taxon>Astrocoeniina</taxon>
        <taxon>Acroporidae</taxon>
        <taxon>Acropora</taxon>
    </lineage>
</organism>
<keyword evidence="2" id="KW-0597">Phosphoprotein</keyword>
<reference evidence="8" key="2">
    <citation type="journal article" date="2023" name="Science">
        <title>Genomic signatures of disease resistance in endangered staghorn corals.</title>
        <authorList>
            <person name="Vollmer S.V."/>
            <person name="Selwyn J.D."/>
            <person name="Despard B.A."/>
            <person name="Roesel C.L."/>
        </authorList>
    </citation>
    <scope>NUCLEOTIDE SEQUENCE</scope>
    <source>
        <strain evidence="8">K2</strain>
    </source>
</reference>
<dbReference type="AlphaFoldDB" id="A0AAD9V5N2"/>
<evidence type="ECO:0000313" key="8">
    <source>
        <dbReference type="EMBL" id="KAK2562174.1"/>
    </source>
</evidence>
<evidence type="ECO:0000256" key="3">
    <source>
        <dbReference type="ARBA" id="ARBA00022588"/>
    </source>
</evidence>
<keyword evidence="9" id="KW-1185">Reference proteome</keyword>
<evidence type="ECO:0000256" key="1">
    <source>
        <dbReference type="ARBA" id="ARBA00022499"/>
    </source>
</evidence>
<gene>
    <name evidence="8" type="ORF">P5673_014946</name>
</gene>
<reference evidence="8" key="1">
    <citation type="journal article" date="2023" name="G3 (Bethesda)">
        <title>Whole genome assembly and annotation of the endangered Caribbean coral Acropora cervicornis.</title>
        <authorList>
            <person name="Selwyn J.D."/>
            <person name="Vollmer S.V."/>
        </authorList>
    </citation>
    <scope>NUCLEOTIDE SEQUENCE</scope>
    <source>
        <strain evidence="8">K2</strain>
    </source>
</reference>
<feature type="compositionally biased region" description="Basic and acidic residues" evidence="6">
    <location>
        <begin position="116"/>
        <end position="125"/>
    </location>
</feature>
<evidence type="ECO:0000256" key="5">
    <source>
        <dbReference type="ARBA" id="ARBA00022859"/>
    </source>
</evidence>
<dbReference type="PROSITE" id="PS50209">
    <property type="entry name" value="CARD"/>
    <property type="match status" value="1"/>
</dbReference>
<dbReference type="InterPro" id="IPR001315">
    <property type="entry name" value="CARD"/>
</dbReference>
<keyword evidence="3" id="KW-0399">Innate immunity</keyword>
<evidence type="ECO:0000256" key="2">
    <source>
        <dbReference type="ARBA" id="ARBA00022553"/>
    </source>
</evidence>
<dbReference type="Proteomes" id="UP001249851">
    <property type="component" value="Unassembled WGS sequence"/>
</dbReference>
<proteinExistence type="predicted"/>
<dbReference type="EMBL" id="JARQWQ010000030">
    <property type="protein sequence ID" value="KAK2562174.1"/>
    <property type="molecule type" value="Genomic_DNA"/>
</dbReference>
<protein>
    <recommendedName>
        <fullName evidence="7">CARD domain-containing protein</fullName>
    </recommendedName>
</protein>
<feature type="domain" description="CARD" evidence="7">
    <location>
        <begin position="1"/>
        <end position="78"/>
    </location>
</feature>
<feature type="non-terminal residue" evidence="8">
    <location>
        <position position="288"/>
    </location>
</feature>
<dbReference type="GO" id="GO:0005737">
    <property type="term" value="C:cytoplasm"/>
    <property type="evidence" value="ECO:0007669"/>
    <property type="project" value="UniProtKB-ARBA"/>
</dbReference>
<dbReference type="GO" id="GO:0042981">
    <property type="term" value="P:regulation of apoptotic process"/>
    <property type="evidence" value="ECO:0007669"/>
    <property type="project" value="InterPro"/>
</dbReference>
<dbReference type="InterPro" id="IPR031964">
    <property type="entry name" value="CARD_dom"/>
</dbReference>
<evidence type="ECO:0000259" key="7">
    <source>
        <dbReference type="PROSITE" id="PS50209"/>
    </source>
</evidence>
<feature type="region of interest" description="Disordered" evidence="6">
    <location>
        <begin position="98"/>
        <end position="177"/>
    </location>
</feature>
<dbReference type="Pfam" id="PF16739">
    <property type="entry name" value="CARD_2"/>
    <property type="match status" value="1"/>
</dbReference>
<feature type="compositionally biased region" description="Polar residues" evidence="6">
    <location>
        <begin position="138"/>
        <end position="177"/>
    </location>
</feature>
<dbReference type="SUPFAM" id="SSF47986">
    <property type="entry name" value="DEATH domain"/>
    <property type="match status" value="2"/>
</dbReference>
<evidence type="ECO:0000256" key="6">
    <source>
        <dbReference type="SAM" id="MobiDB-lite"/>
    </source>
</evidence>
<name>A0AAD9V5N2_ACRCE</name>
<evidence type="ECO:0000256" key="4">
    <source>
        <dbReference type="ARBA" id="ARBA00022843"/>
    </source>
</evidence>
<keyword evidence="4" id="KW-0832">Ubl conjugation</keyword>